<dbReference type="Pfam" id="PF14833">
    <property type="entry name" value="NAD_binding_11"/>
    <property type="match status" value="1"/>
</dbReference>
<dbReference type="Gene3D" id="3.40.50.720">
    <property type="entry name" value="NAD(P)-binding Rossmann-like Domain"/>
    <property type="match status" value="1"/>
</dbReference>
<dbReference type="InterPro" id="IPR008927">
    <property type="entry name" value="6-PGluconate_DH-like_C_sf"/>
</dbReference>
<evidence type="ECO:0000259" key="6">
    <source>
        <dbReference type="Pfam" id="PF14833"/>
    </source>
</evidence>
<reference evidence="7 8" key="1">
    <citation type="submission" date="2019-08" db="EMBL/GenBank/DDBJ databases">
        <title>Draft genome sequencing and comparative genomics of hatchery-associated Vibrios.</title>
        <authorList>
            <person name="Kehlet-Delgado H."/>
            <person name="Mueller R.S."/>
        </authorList>
    </citation>
    <scope>NUCLEOTIDE SEQUENCE [LARGE SCALE GENOMIC DNA]</scope>
    <source>
        <strain evidence="7 8">00-78-3</strain>
    </source>
</reference>
<name>A0A7Y4E1N3_9VIBR</name>
<comment type="caution">
    <text evidence="7">The sequence shown here is derived from an EMBL/GenBank/DDBJ whole genome shotgun (WGS) entry which is preliminary data.</text>
</comment>
<evidence type="ECO:0000313" key="7">
    <source>
        <dbReference type="EMBL" id="NOH48114.1"/>
    </source>
</evidence>
<gene>
    <name evidence="7" type="ORF">F0262_08590</name>
</gene>
<feature type="active site" evidence="4">
    <location>
        <position position="187"/>
    </location>
</feature>
<comment type="similarity">
    <text evidence="1">Belongs to the HIBADH-related family.</text>
</comment>
<dbReference type="EMBL" id="VTYN01000007">
    <property type="protein sequence ID" value="NOH48114.1"/>
    <property type="molecule type" value="Genomic_DNA"/>
</dbReference>
<organism evidence="7 8">
    <name type="scientific">Vibrio rotiferianus</name>
    <dbReference type="NCBI Taxonomy" id="190895"/>
    <lineage>
        <taxon>Bacteria</taxon>
        <taxon>Pseudomonadati</taxon>
        <taxon>Pseudomonadota</taxon>
        <taxon>Gammaproteobacteria</taxon>
        <taxon>Vibrionales</taxon>
        <taxon>Vibrionaceae</taxon>
        <taxon>Vibrio</taxon>
    </lineage>
</organism>
<proteinExistence type="inferred from homology"/>
<dbReference type="InterPro" id="IPR015815">
    <property type="entry name" value="HIBADH-related"/>
</dbReference>
<evidence type="ECO:0000256" key="4">
    <source>
        <dbReference type="PIRSR" id="PIRSR000103-1"/>
    </source>
</evidence>
<dbReference type="AlphaFoldDB" id="A0A7Y4E1N3"/>
<evidence type="ECO:0000256" key="2">
    <source>
        <dbReference type="ARBA" id="ARBA00023002"/>
    </source>
</evidence>
<dbReference type="Gene3D" id="1.10.1040.10">
    <property type="entry name" value="N-(1-d-carboxylethyl)-l-norvaline Dehydrogenase, domain 2"/>
    <property type="match status" value="1"/>
</dbReference>
<protein>
    <submittedName>
        <fullName evidence="7">NAD(P)-dependent oxidoreductase</fullName>
    </submittedName>
</protein>
<dbReference type="InterPro" id="IPR002204">
    <property type="entry name" value="3-OH-isobutyrate_DH-rel_CS"/>
</dbReference>
<feature type="domain" description="6-phosphogluconate dehydrogenase NADP-binding" evidence="5">
    <location>
        <begin position="20"/>
        <end position="178"/>
    </location>
</feature>
<dbReference type="GO" id="GO:0051287">
    <property type="term" value="F:NAD binding"/>
    <property type="evidence" value="ECO:0007669"/>
    <property type="project" value="InterPro"/>
</dbReference>
<dbReference type="InterPro" id="IPR006115">
    <property type="entry name" value="6PGDH_NADP-bd"/>
</dbReference>
<evidence type="ECO:0000256" key="3">
    <source>
        <dbReference type="ARBA" id="ARBA00023027"/>
    </source>
</evidence>
<dbReference type="RefSeq" id="WP_301337681.1">
    <property type="nucleotide sequence ID" value="NZ_VTYN01000007.1"/>
</dbReference>
<accession>A0A7Y4E1N3</accession>
<keyword evidence="3" id="KW-0520">NAD</keyword>
<dbReference type="PROSITE" id="PS00895">
    <property type="entry name" value="3_HYDROXYISOBUT_DH"/>
    <property type="match status" value="1"/>
</dbReference>
<dbReference type="Proteomes" id="UP000572072">
    <property type="component" value="Unassembled WGS sequence"/>
</dbReference>
<dbReference type="SUPFAM" id="SSF51735">
    <property type="entry name" value="NAD(P)-binding Rossmann-fold domains"/>
    <property type="match status" value="1"/>
</dbReference>
<evidence type="ECO:0000313" key="8">
    <source>
        <dbReference type="Proteomes" id="UP000572072"/>
    </source>
</evidence>
<sequence>MKTYNHTIRYLESNMTKPVIGFIGLGLMGGNMVENLQNRGYELNVMDLNKDAVAACVARGAKAANTPKELAEASDIVMLCLTTSEVVEKIVYGEEGILAGIKEGATLIDFGTSIPASTRKIGADLAAKGAGMIDAPLGRTPAHAKDGLLNIMAAGDIETFNKVKPVLDDQGENVFHLGALGSGHVTKLVNNFMGMTTVATMSQAFAVAKRAGVDGQQLFDIMSAGPSNSPFMQFCKFYAVDGEEKLGFSIANANKDLGYFLEMVKDLGTESLIAEGTSKSLQAAVDKGLGQNDVPVIFDYFAELEG</sequence>
<dbReference type="InterPro" id="IPR036291">
    <property type="entry name" value="NAD(P)-bd_dom_sf"/>
</dbReference>
<dbReference type="GO" id="GO:0016491">
    <property type="term" value="F:oxidoreductase activity"/>
    <property type="evidence" value="ECO:0007669"/>
    <property type="project" value="UniProtKB-KW"/>
</dbReference>
<dbReference type="GO" id="GO:0050661">
    <property type="term" value="F:NADP binding"/>
    <property type="evidence" value="ECO:0007669"/>
    <property type="project" value="InterPro"/>
</dbReference>
<dbReference type="SUPFAM" id="SSF48179">
    <property type="entry name" value="6-phosphogluconate dehydrogenase C-terminal domain-like"/>
    <property type="match status" value="1"/>
</dbReference>
<dbReference type="Pfam" id="PF03446">
    <property type="entry name" value="NAD_binding_2"/>
    <property type="match status" value="1"/>
</dbReference>
<dbReference type="PANTHER" id="PTHR43060">
    <property type="entry name" value="3-HYDROXYISOBUTYRATE DEHYDROGENASE-LIKE 1, MITOCHONDRIAL-RELATED"/>
    <property type="match status" value="1"/>
</dbReference>
<dbReference type="GO" id="GO:0016054">
    <property type="term" value="P:organic acid catabolic process"/>
    <property type="evidence" value="ECO:0007669"/>
    <property type="project" value="UniProtKB-ARBA"/>
</dbReference>
<evidence type="ECO:0000256" key="1">
    <source>
        <dbReference type="ARBA" id="ARBA00009080"/>
    </source>
</evidence>
<dbReference type="PANTHER" id="PTHR43060:SF15">
    <property type="entry name" value="3-HYDROXYISOBUTYRATE DEHYDROGENASE-LIKE 1, MITOCHONDRIAL-RELATED"/>
    <property type="match status" value="1"/>
</dbReference>
<evidence type="ECO:0000259" key="5">
    <source>
        <dbReference type="Pfam" id="PF03446"/>
    </source>
</evidence>
<dbReference type="InterPro" id="IPR029154">
    <property type="entry name" value="HIBADH-like_NADP-bd"/>
</dbReference>
<feature type="domain" description="3-hydroxyisobutyrate dehydrogenase-like NAD-binding" evidence="6">
    <location>
        <begin position="181"/>
        <end position="294"/>
    </location>
</feature>
<dbReference type="InterPro" id="IPR013328">
    <property type="entry name" value="6PGD_dom2"/>
</dbReference>
<keyword evidence="2" id="KW-0560">Oxidoreductase</keyword>
<dbReference type="PIRSF" id="PIRSF000103">
    <property type="entry name" value="HIBADH"/>
    <property type="match status" value="1"/>
</dbReference>